<evidence type="ECO:0000313" key="17">
    <source>
        <dbReference type="EMBL" id="EAD5774834.1"/>
    </source>
</evidence>
<dbReference type="EMBL" id="AANDSR010000006">
    <property type="protein sequence ID" value="EDN9837053.1"/>
    <property type="molecule type" value="Genomic_DNA"/>
</dbReference>
<dbReference type="Proteomes" id="UP000478704">
    <property type="component" value="Unassembled WGS sequence"/>
</dbReference>
<dbReference type="Proteomes" id="UP000368512">
    <property type="component" value="Unassembled WGS sequence"/>
</dbReference>
<dbReference type="EMBL" id="AACJYH010000008">
    <property type="protein sequence ID" value="EAK8898200.1"/>
    <property type="molecule type" value="Genomic_DNA"/>
</dbReference>
<dbReference type="Proteomes" id="UP000528151">
    <property type="component" value="Unassembled WGS sequence"/>
</dbReference>
<dbReference type="Proteomes" id="UP000522199">
    <property type="component" value="Unassembled WGS sequence"/>
</dbReference>
<evidence type="ECO:0000313" key="44">
    <source>
        <dbReference type="EMBL" id="EDN7715458.1"/>
    </source>
</evidence>
<dbReference type="CDD" id="cd06261">
    <property type="entry name" value="TM_PBP2"/>
    <property type="match status" value="1"/>
</dbReference>
<evidence type="ECO:0000313" key="68">
    <source>
        <dbReference type="Proteomes" id="UP000350032"/>
    </source>
</evidence>
<evidence type="ECO:0000313" key="39">
    <source>
        <dbReference type="EMBL" id="ECB9513372.1"/>
    </source>
</evidence>
<evidence type="ECO:0000313" key="47">
    <source>
        <dbReference type="EMBL" id="EDP8514901.1"/>
    </source>
</evidence>
<evidence type="ECO:0000313" key="104">
    <source>
        <dbReference type="Proteomes" id="UP000843775"/>
    </source>
</evidence>
<dbReference type="Proteomes" id="UP000540117">
    <property type="component" value="Unassembled WGS sequence"/>
</dbReference>
<feature type="transmembrane region" description="Helical" evidence="8">
    <location>
        <begin position="272"/>
        <end position="298"/>
    </location>
</feature>
<evidence type="ECO:0000313" key="52">
    <source>
        <dbReference type="EMBL" id="HAC0276440.1"/>
    </source>
</evidence>
<reference evidence="62 66" key="6">
    <citation type="submission" date="2019-02" db="EMBL/GenBank/DDBJ databases">
        <authorList>
            <consortium name="GenomeTrakr: Next Generation Sequencing Network for Food Pathogen Tracability"/>
        </authorList>
    </citation>
    <scope>NUCLEOTIDE SEQUENCE [LARGE SCALE GENOMIC DNA]</scope>
    <source>
        <strain evidence="27 100">10B02965A-1</strain>
        <strain evidence="13 73">CFSAN008042</strain>
        <strain evidence="29 94">CFSAN063727</strain>
        <strain evidence="44 83">CFSAN102901</strain>
        <strain evidence="19 75">FDA00006494</strain>
        <strain evidence="11 72">FDA00007096</strain>
        <strain evidence="15 79">FDA00008584</strain>
        <strain evidence="25">FDA00011243</strain>
        <strain evidence="12 62">FDA00013332</strain>
        <strain evidence="18 66">FDA00013853</strain>
        <strain evidence="38 81">FDA00014336</strain>
        <strain evidence="40 76">FDA00014370</strain>
        <strain evidence="39 78">FDA00014392</strain>
        <strain evidence="47">FDA00015054</strain>
        <strain evidence="28 97">FDA1005580-S054-001</strain>
        <strain evidence="88">FDA1090798-S029-001</strain>
        <strain evidence="89">FDA956581-098-004</strain>
        <strain evidence="26 92">FDA960927-006-004</strain>
        <strain evidence="30 101">FLAG-38921</strain>
        <strain evidence="41 82">FLAG-51482A</strain>
        <strain evidence="24 64">FLAG-54356</strain>
        <strain evidence="17 74">FSIS31901579</strain>
        <strain evidence="35 93">LS1344</strain>
        <strain evidence="45 85">OSF101448</strain>
        <strain evidence="16 67">VA-WGS-00405</strain>
    </source>
</reference>
<dbReference type="GO" id="GO:0005886">
    <property type="term" value="C:plasma membrane"/>
    <property type="evidence" value="ECO:0007669"/>
    <property type="project" value="UniProtKB-SubCell"/>
</dbReference>
<dbReference type="Proteomes" id="UP000842809">
    <property type="component" value="Unassembled WGS sequence"/>
</dbReference>
<evidence type="ECO:0000313" key="37">
    <source>
        <dbReference type="EMBL" id="EAK9317852.1"/>
    </source>
</evidence>
<dbReference type="EMBL" id="AAAMZD010000004">
    <property type="protein sequence ID" value="EAD3793090.1"/>
    <property type="molecule type" value="Genomic_DNA"/>
</dbReference>
<protein>
    <submittedName>
        <fullName evidence="18 44">ABC transporter permease</fullName>
    </submittedName>
    <submittedName>
        <fullName evidence="58">Oligopeptide transport system permease protein OppB</fullName>
    </submittedName>
    <submittedName>
        <fullName evidence="57">Peptide ABC transporter permease</fullName>
    </submittedName>
</protein>
<evidence type="ECO:0000313" key="13">
    <source>
        <dbReference type="EMBL" id="EAC7479892.1"/>
    </source>
</evidence>
<evidence type="ECO:0000313" key="33">
    <source>
        <dbReference type="EMBL" id="EAH2281958.1"/>
    </source>
</evidence>
<evidence type="ECO:0000313" key="80">
    <source>
        <dbReference type="Proteomes" id="UP000410967"/>
    </source>
</evidence>
<evidence type="ECO:0000313" key="50">
    <source>
        <dbReference type="EMBL" id="HAB8558317.1"/>
    </source>
</evidence>
<dbReference type="EMBL" id="AAASLB010000004">
    <property type="protein sequence ID" value="EAE4942072.1"/>
    <property type="molecule type" value="Genomic_DNA"/>
</dbReference>
<dbReference type="PANTHER" id="PTHR43163:SF6">
    <property type="entry name" value="DIPEPTIDE TRANSPORT SYSTEM PERMEASE PROTEIN DPPB-RELATED"/>
    <property type="match status" value="1"/>
</dbReference>
<evidence type="ECO:0000313" key="74">
    <source>
        <dbReference type="Proteomes" id="UP000376505"/>
    </source>
</evidence>
<dbReference type="EMBL" id="AABBZO010000005">
    <property type="protein sequence ID" value="EAG4461910.1"/>
    <property type="molecule type" value="Genomic_DNA"/>
</dbReference>
<keyword evidence="4 8" id="KW-0812">Transmembrane</keyword>
<evidence type="ECO:0000313" key="86">
    <source>
        <dbReference type="Proteomes" id="UP000467536"/>
    </source>
</evidence>
<evidence type="ECO:0000313" key="65">
    <source>
        <dbReference type="Proteomes" id="UP000339309"/>
    </source>
</evidence>
<evidence type="ECO:0000313" key="43">
    <source>
        <dbReference type="EMBL" id="ECY9784329.1"/>
    </source>
</evidence>
<dbReference type="EMBL" id="AABEMN010000007">
    <property type="protein sequence ID" value="EAG9519387.1"/>
    <property type="molecule type" value="Genomic_DNA"/>
</dbReference>
<dbReference type="Proteomes" id="UP000272537">
    <property type="component" value="Unassembled WGS sequence"/>
</dbReference>
<evidence type="ECO:0000313" key="83">
    <source>
        <dbReference type="Proteomes" id="UP000455569"/>
    </source>
</evidence>
<dbReference type="Proteomes" id="UP000393182">
    <property type="component" value="Unassembled WGS sequence"/>
</dbReference>
<evidence type="ECO:0000313" key="96">
    <source>
        <dbReference type="Proteomes" id="UP000533021"/>
    </source>
</evidence>
<evidence type="ECO:0000313" key="63">
    <source>
        <dbReference type="Proteomes" id="UP000336166"/>
    </source>
</evidence>
<reference evidence="58 60" key="2">
    <citation type="journal article" date="2018" name="BMC Genomics">
        <title>Genes significantly associated with lineage II food isolates of Listeria monocytogenes.</title>
        <authorList>
            <person name="Pirone-Davies C."/>
            <person name="Chen Y."/>
            <person name="Pightling A."/>
            <person name="Ryan G."/>
            <person name="Wang Y."/>
            <person name="Yao K."/>
            <person name="Hoffmann M."/>
            <person name="Allard M.W."/>
        </authorList>
    </citation>
    <scope>NUCLEOTIDE SEQUENCE [LARGE SCALE GENOMIC DNA]</scope>
    <source>
        <strain evidence="58 60">PNUSAL000550</strain>
    </source>
</reference>
<dbReference type="Proteomes" id="UP000843503">
    <property type="component" value="Unassembled WGS sequence"/>
</dbReference>
<dbReference type="EMBL" id="QXLS01000004">
    <property type="protein sequence ID" value="RKA07614.1"/>
    <property type="molecule type" value="Genomic_DNA"/>
</dbReference>
<dbReference type="EMBL" id="DAAIJL010000015">
    <property type="protein sequence ID" value="HAB8558317.1"/>
    <property type="molecule type" value="Genomic_DNA"/>
</dbReference>
<dbReference type="Proteomes" id="UP000844415">
    <property type="component" value="Unassembled WGS sequence"/>
</dbReference>
<dbReference type="Proteomes" id="UP000489121">
    <property type="component" value="Unassembled WGS sequence"/>
</dbReference>
<evidence type="ECO:0000313" key="19">
    <source>
        <dbReference type="EMBL" id="EAE1338003.1"/>
    </source>
</evidence>
<evidence type="ECO:0000313" key="29">
    <source>
        <dbReference type="EMBL" id="EAG4461910.1"/>
    </source>
</evidence>
<reference evidence="21 77" key="7">
    <citation type="submission" date="2019-03" db="EMBL/GenBank/DDBJ databases">
        <authorList>
            <person name="Ashton P.M."/>
            <person name="Dallman T."/>
            <person name="Nair S."/>
            <person name="De Pinna E."/>
            <person name="Peters T."/>
            <person name="Grant K."/>
        </authorList>
    </citation>
    <scope>NUCLEOTIDE SEQUENCE [LARGE SCALE GENOMIC DNA]</scope>
    <source>
        <strain evidence="33 96">282333</strain>
        <strain evidence="34 95">282352</strain>
        <strain evidence="32 99">289003</strain>
        <strain evidence="46 86">788324</strain>
        <strain evidence="21">RL15000286</strain>
    </source>
</reference>
<evidence type="ECO:0000313" key="18">
    <source>
        <dbReference type="EMBL" id="EAD5785963.1"/>
    </source>
</evidence>
<feature type="domain" description="ABC transmembrane type-1" evidence="9">
    <location>
        <begin position="94"/>
        <end position="295"/>
    </location>
</feature>
<evidence type="ECO:0000256" key="8">
    <source>
        <dbReference type="RuleBase" id="RU363032"/>
    </source>
</evidence>
<dbReference type="EMBL" id="AAHZFN010000009">
    <property type="protein sequence ID" value="ECB9473652.1"/>
    <property type="molecule type" value="Genomic_DNA"/>
</dbReference>
<feature type="transmembrane region" description="Helical" evidence="8">
    <location>
        <begin position="100"/>
        <end position="122"/>
    </location>
</feature>
<dbReference type="Proteomes" id="UP000840197">
    <property type="component" value="Unassembled WGS sequence"/>
</dbReference>
<dbReference type="Proteomes" id="UP000322220">
    <property type="component" value="Unassembled WGS sequence"/>
</dbReference>
<evidence type="ECO:0000313" key="79">
    <source>
        <dbReference type="Proteomes" id="UP000403352"/>
    </source>
</evidence>
<evidence type="ECO:0000313" key="57">
    <source>
        <dbReference type="EMBL" id="OET50047.1"/>
    </source>
</evidence>
<dbReference type="EMBL" id="AABCVX010000004">
    <property type="protein sequence ID" value="EAG6169650.1"/>
    <property type="molecule type" value="Genomic_DNA"/>
</dbReference>
<evidence type="ECO:0000313" key="28">
    <source>
        <dbReference type="EMBL" id="EAG4331183.1"/>
    </source>
</evidence>
<evidence type="ECO:0000313" key="48">
    <source>
        <dbReference type="EMBL" id="HAA8051962.1"/>
    </source>
</evidence>
<evidence type="ECO:0000313" key="94">
    <source>
        <dbReference type="Proteomes" id="UP000528151"/>
    </source>
</evidence>
<evidence type="ECO:0000313" key="12">
    <source>
        <dbReference type="EMBL" id="EAC6549664.1"/>
    </source>
</evidence>
<evidence type="ECO:0000313" key="64">
    <source>
        <dbReference type="Proteomes" id="UP000337746"/>
    </source>
</evidence>
<dbReference type="EMBL" id="DABJAN010000002">
    <property type="protein sequence ID" value="HAJ9592828.1"/>
    <property type="molecule type" value="Genomic_DNA"/>
</dbReference>
<reference evidence="80 91" key="8">
    <citation type="submission" date="2019-04" db="EMBL/GenBank/DDBJ databases">
        <authorList>
            <consortium name="GenomeTrakr network: Whole genome sequencing for foodborne pathogen traceback"/>
        </authorList>
    </citation>
    <scope>NUCLEOTIDE SEQUENCE [LARGE SCALE GENOMIC DNA]</scope>
    <source>
        <strain evidence="31 91">CFSAN072474</strain>
        <strain evidence="42 71">FLAG-55987</strain>
        <strain evidence="37 80">PHLUSALM00088</strain>
    </source>
</reference>
<feature type="transmembrane region" description="Helical" evidence="8">
    <location>
        <begin position="160"/>
        <end position="182"/>
    </location>
</feature>
<dbReference type="EMBL" id="AACKDQ010000030">
    <property type="protein sequence ID" value="EAK9317852.1"/>
    <property type="molecule type" value="Genomic_DNA"/>
</dbReference>
<dbReference type="Proteomes" id="UP000358545">
    <property type="component" value="Unassembled WGS sequence"/>
</dbReference>
<evidence type="ECO:0000313" key="23">
    <source>
        <dbReference type="EMBL" id="EAG1894630.1"/>
    </source>
</evidence>
<keyword evidence="5 8" id="KW-1133">Transmembrane helix</keyword>
<evidence type="ECO:0000313" key="82">
    <source>
        <dbReference type="Proteomes" id="UP000427828"/>
    </source>
</evidence>
<dbReference type="Proteomes" id="UP000549379">
    <property type="component" value="Unassembled WGS sequence"/>
</dbReference>
<evidence type="ECO:0000313" key="72">
    <source>
        <dbReference type="Proteomes" id="UP000365297"/>
    </source>
</evidence>
<dbReference type="EMBL" id="AABGHY010000004">
    <property type="protein sequence ID" value="EAH3294155.1"/>
    <property type="molecule type" value="Genomic_DNA"/>
</dbReference>
<dbReference type="EMBL" id="AABAYG010000002">
    <property type="protein sequence ID" value="EAG2244853.1"/>
    <property type="molecule type" value="Genomic_DNA"/>
</dbReference>
<dbReference type="EMBL" id="VTIK01000006">
    <property type="protein sequence ID" value="TYU51203.1"/>
    <property type="molecule type" value="Genomic_DNA"/>
</dbReference>
<dbReference type="EMBL" id="MJTJ01000015">
    <property type="protein sequence ID" value="OET50047.1"/>
    <property type="molecule type" value="Genomic_DNA"/>
</dbReference>
<evidence type="ECO:0000313" key="70">
    <source>
        <dbReference type="Proteomes" id="UP000358545"/>
    </source>
</evidence>
<dbReference type="Proteomes" id="UP000398321">
    <property type="component" value="Unassembled WGS sequence"/>
</dbReference>
<keyword evidence="6" id="KW-0346">Stress response</keyword>
<dbReference type="Proteomes" id="UP000389283">
    <property type="component" value="Unassembled WGS sequence"/>
</dbReference>
<evidence type="ECO:0000313" key="34">
    <source>
        <dbReference type="EMBL" id="EAH3294155.1"/>
    </source>
</evidence>
<dbReference type="RefSeq" id="WP_003724611.1">
    <property type="nucleotide sequence ID" value="NC_021824.1"/>
</dbReference>
<evidence type="ECO:0000313" key="59">
    <source>
        <dbReference type="EMBL" id="TYU51203.1"/>
    </source>
</evidence>
<feature type="transmembrane region" description="Helical" evidence="8">
    <location>
        <begin position="227"/>
        <end position="252"/>
    </location>
</feature>
<dbReference type="Proteomes" id="UP000843775">
    <property type="component" value="Unassembled WGS sequence"/>
</dbReference>
<dbReference type="EMBL" id="AAANYR010000002">
    <property type="protein sequence ID" value="EAD5785963.1"/>
    <property type="molecule type" value="Genomic_DNA"/>
</dbReference>
<evidence type="ECO:0000256" key="7">
    <source>
        <dbReference type="ARBA" id="ARBA00023136"/>
    </source>
</evidence>
<dbReference type="EMBL" id="DAAIHR010000008">
    <property type="protein sequence ID" value="HAB8398734.1"/>
    <property type="molecule type" value="Genomic_DNA"/>
</dbReference>
<feature type="transmembrane region" description="Helical" evidence="8">
    <location>
        <begin position="134"/>
        <end position="154"/>
    </location>
</feature>
<dbReference type="AlphaFoldDB" id="A0A0B8QZF3"/>
<evidence type="ECO:0000256" key="2">
    <source>
        <dbReference type="ARBA" id="ARBA00022448"/>
    </source>
</evidence>
<dbReference type="Proteomes" id="UP000403352">
    <property type="component" value="Unassembled WGS sequence"/>
</dbReference>
<dbReference type="Proteomes" id="UP000467347">
    <property type="component" value="Unassembled WGS sequence"/>
</dbReference>
<keyword evidence="7 8" id="KW-0472">Membrane</keyword>
<dbReference type="Proteomes" id="UP000345329">
    <property type="component" value="Unassembled WGS sequence"/>
</dbReference>
<evidence type="ECO:0000313" key="25">
    <source>
        <dbReference type="EMBL" id="EAG2244853.1"/>
    </source>
</evidence>
<dbReference type="Gene3D" id="1.10.3720.10">
    <property type="entry name" value="MetI-like"/>
    <property type="match status" value="1"/>
</dbReference>
<dbReference type="Proteomes" id="UP000427828">
    <property type="component" value="Unassembled WGS sequence"/>
</dbReference>
<proteinExistence type="inferred from homology"/>
<dbReference type="Pfam" id="PF19300">
    <property type="entry name" value="BPD_transp_1_N"/>
    <property type="match status" value="1"/>
</dbReference>
<evidence type="ECO:0000313" key="99">
    <source>
        <dbReference type="Proteomes" id="UP000546397"/>
    </source>
</evidence>
<dbReference type="Pfam" id="PF00528">
    <property type="entry name" value="BPD_transp_1"/>
    <property type="match status" value="1"/>
</dbReference>
<evidence type="ECO:0000313" key="89">
    <source>
        <dbReference type="Proteomes" id="UP000481141"/>
    </source>
</evidence>
<name>A0A0B8QZF3_LISMN</name>
<reference evidence="102 103" key="3">
    <citation type="journal article" date="2018" name="Genome Biol.">
        <title>SKESA: strategic k-mer extension for scrupulous assemblies.</title>
        <authorList>
            <person name="Souvorov A."/>
            <person name="Agarwala R."/>
            <person name="Lipman D.J."/>
        </authorList>
    </citation>
    <scope>NUCLEOTIDE SEQUENCE [LARGE SCALE GENOMIC DNA]</scope>
    <source>
        <strain evidence="48">09CEB371LM</strain>
        <strain evidence="54">2017-325981-023-01</strain>
        <strain evidence="50 105">CFIAFB20100120</strain>
        <strain evidence="49 102">CFIAFB20130012</strain>
        <strain evidence="52">CFIAFB20170037</strain>
        <strain evidence="51 103">CFIAFB20170045</strain>
        <strain evidence="53 104">DMG1500109</strain>
    </source>
</reference>
<dbReference type="Proteomes" id="UP000354255">
    <property type="component" value="Unassembled WGS sequence"/>
</dbReference>
<dbReference type="EMBL" id="AALGDA010000093">
    <property type="protein sequence ID" value="ECY9784329.1"/>
    <property type="molecule type" value="Genomic_DNA"/>
</dbReference>
<evidence type="ECO:0000313" key="20">
    <source>
        <dbReference type="EMBL" id="EAE2353714.1"/>
    </source>
</evidence>
<dbReference type="EMBL" id="AABAGT010000018">
    <property type="protein sequence ID" value="EAG0868006.1"/>
    <property type="molecule type" value="Genomic_DNA"/>
</dbReference>
<evidence type="ECO:0000313" key="69">
    <source>
        <dbReference type="Proteomes" id="UP000354255"/>
    </source>
</evidence>
<evidence type="ECO:0000313" key="46">
    <source>
        <dbReference type="EMBL" id="EDO0985869.1"/>
    </source>
</evidence>
<evidence type="ECO:0000313" key="61">
    <source>
        <dbReference type="Proteomes" id="UP000322220"/>
    </source>
</evidence>
<evidence type="ECO:0000313" key="93">
    <source>
        <dbReference type="Proteomes" id="UP000527632"/>
    </source>
</evidence>
<evidence type="ECO:0000313" key="75">
    <source>
        <dbReference type="Proteomes" id="UP000379076"/>
    </source>
</evidence>
<dbReference type="EMBL" id="AAALRN010000004">
    <property type="protein sequence ID" value="EAD1185392.1"/>
    <property type="molecule type" value="Genomic_DNA"/>
</dbReference>
<evidence type="ECO:0000313" key="56">
    <source>
        <dbReference type="EMBL" id="NYA02503.1"/>
    </source>
</evidence>
<dbReference type="Proteomes" id="UP000455569">
    <property type="component" value="Unassembled WGS sequence"/>
</dbReference>
<dbReference type="Proteomes" id="UP000467536">
    <property type="component" value="Unassembled WGS sequence"/>
</dbReference>
<dbReference type="Proteomes" id="UP000339309">
    <property type="component" value="Unassembled WGS sequence"/>
</dbReference>
<reference evidence="63 65" key="5">
    <citation type="submission" date="2018-06" db="EMBL/GenBank/DDBJ databases">
        <authorList>
            <consortium name="PulseNet: The National Subtyping Network for Foodborne Disease Surveillance"/>
            <person name="Tarr C.L."/>
            <person name="Trees E."/>
            <person name="Katz L.S."/>
            <person name="Carleton-Romer H.A."/>
            <person name="Stroika S."/>
            <person name="Kucerova Z."/>
            <person name="Roache K.F."/>
            <person name="Sabol A.L."/>
            <person name="Besser J."/>
            <person name="Gerner-Smidt P."/>
        </authorList>
    </citation>
    <scope>NUCLEOTIDE SEQUENCE [LARGE SCALE GENOMIC DNA]</scope>
    <source>
        <strain evidence="10 65">2015L-6227</strain>
        <strain evidence="20 63">PNUSAL000134</strain>
        <strain evidence="14 69">PNUSAL000910</strain>
        <strain evidence="22 70">PNUSAL002180</strain>
        <strain evidence="23 87">PNUSAL002298</strain>
        <strain evidence="36 68">PNUSAL004402</strain>
        <strain evidence="43 90">PNUSAL005692</strain>
    </source>
</reference>
<evidence type="ECO:0000313" key="55">
    <source>
        <dbReference type="EMBL" id="KAA9450538.1"/>
    </source>
</evidence>
<dbReference type="EMBL" id="DAAEEB010000001">
    <property type="protein sequence ID" value="HAA8051962.1"/>
    <property type="molecule type" value="Genomic_DNA"/>
</dbReference>
<reference evidence="59 61" key="9">
    <citation type="submission" date="2019-08" db="EMBL/GenBank/DDBJ databases">
        <title>Soil Listeria distribution.</title>
        <authorList>
            <person name="Liao J."/>
        </authorList>
    </citation>
    <scope>NUCLEOTIDE SEQUENCE [LARGE SCALE GENOMIC DNA]</scope>
    <source>
        <strain evidence="59 61">IN-RH-2-BL1</strain>
    </source>
</reference>
<evidence type="ECO:0000313" key="62">
    <source>
        <dbReference type="Proteomes" id="UP000331186"/>
    </source>
</evidence>
<dbReference type="KEGG" id="lmok:CQ02_11395"/>
<evidence type="ECO:0000313" key="106">
    <source>
        <dbReference type="Proteomes" id="UP000852906"/>
    </source>
</evidence>
<dbReference type="EMBL" id="AAHZFY010000010">
    <property type="protein sequence ID" value="ECB9513372.1"/>
    <property type="molecule type" value="Genomic_DNA"/>
</dbReference>
<dbReference type="Proteomes" id="UP000840039">
    <property type="component" value="Unassembled WGS sequence"/>
</dbReference>
<dbReference type="EMBL" id="AAAKQF010000006">
    <property type="protein sequence ID" value="EAC9040537.1"/>
    <property type="molecule type" value="Genomic_DNA"/>
</dbReference>
<dbReference type="EMBL" id="AAAJKI010000068">
    <property type="protein sequence ID" value="EAC6549664.1"/>
    <property type="molecule type" value="Genomic_DNA"/>
</dbReference>
<evidence type="ECO:0000313" key="78">
    <source>
        <dbReference type="Proteomes" id="UP000398321"/>
    </source>
</evidence>
<evidence type="ECO:0000313" key="40">
    <source>
        <dbReference type="EMBL" id="ECC1556670.1"/>
    </source>
</evidence>
<comment type="similarity">
    <text evidence="8">Belongs to the binding-protein-dependent transport system permease family.</text>
</comment>
<dbReference type="InterPro" id="IPR035906">
    <property type="entry name" value="MetI-like_sf"/>
</dbReference>
<dbReference type="Proteomes" id="UP000527632">
    <property type="component" value="Unassembled WGS sequence"/>
</dbReference>
<dbReference type="EMBL" id="JACAVN010000008">
    <property type="protein sequence ID" value="NYA02503.1"/>
    <property type="molecule type" value="Genomic_DNA"/>
</dbReference>
<evidence type="ECO:0000313" key="14">
    <source>
        <dbReference type="EMBL" id="EAC9040537.1"/>
    </source>
</evidence>
<dbReference type="EMBL" id="AALAQH010000004">
    <property type="protein sequence ID" value="ECX6924818.1"/>
    <property type="molecule type" value="Genomic_DNA"/>
</dbReference>
<dbReference type="Proteomes" id="UP000331186">
    <property type="component" value="Unassembled WGS sequence"/>
</dbReference>
<comment type="caution">
    <text evidence="18">The sequence shown here is derived from an EMBL/GenBank/DDBJ whole genome shotgun (WGS) entry which is preliminary data.</text>
</comment>
<evidence type="ECO:0000313" key="36">
    <source>
        <dbReference type="EMBL" id="EAK8898200.1"/>
    </source>
</evidence>
<dbReference type="Proteomes" id="UP000546397">
    <property type="component" value="Unassembled WGS sequence"/>
</dbReference>
<evidence type="ECO:0000313" key="51">
    <source>
        <dbReference type="EMBL" id="HAC0013615.1"/>
    </source>
</evidence>
<evidence type="ECO:0000313" key="38">
    <source>
        <dbReference type="EMBL" id="ECB9473652.1"/>
    </source>
</evidence>
<dbReference type="InterPro" id="IPR045621">
    <property type="entry name" value="BPD_transp_1_N"/>
</dbReference>
<evidence type="ECO:0000313" key="90">
    <source>
        <dbReference type="Proteomes" id="UP000489121"/>
    </source>
</evidence>
<evidence type="ECO:0000256" key="1">
    <source>
        <dbReference type="ARBA" id="ARBA00004651"/>
    </source>
</evidence>
<dbReference type="SMR" id="A0A0B8QZF3"/>
<dbReference type="EMBL" id="DAAJFY010000012">
    <property type="protein sequence ID" value="HAC0276440.1"/>
    <property type="molecule type" value="Genomic_DNA"/>
</dbReference>
<dbReference type="EMBL" id="AAAIKW010000004">
    <property type="protein sequence ID" value="EAC4552432.1"/>
    <property type="molecule type" value="Genomic_DNA"/>
</dbReference>
<evidence type="ECO:0000313" key="98">
    <source>
        <dbReference type="Proteomes" id="UP000544530"/>
    </source>
</evidence>
<organism evidence="18 66">
    <name type="scientific">Listeria monocytogenes</name>
    <dbReference type="NCBI Taxonomy" id="1639"/>
    <lineage>
        <taxon>Bacteria</taxon>
        <taxon>Bacillati</taxon>
        <taxon>Bacillota</taxon>
        <taxon>Bacilli</taxon>
        <taxon>Bacillales</taxon>
        <taxon>Listeriaceae</taxon>
        <taxon>Listeria</taxon>
    </lineage>
</organism>
<keyword evidence="2 8" id="KW-0813">Transport</keyword>
<reference evidence="56 98" key="11">
    <citation type="submission" date="2020-06" db="EMBL/GenBank/DDBJ databases">
        <title>Two Listeria outbreaks in Switzerland in 2018 and 2020.</title>
        <authorList>
            <person name="Stevens M.J.A."/>
            <person name="Bloemberg G."/>
            <person name="Nusch-Inderbinnen M."/>
            <person name="Stephan R."/>
        </authorList>
    </citation>
    <scope>NUCLEOTIDE SEQUENCE [LARGE SCALE GENOMIC DNA]</scope>
    <source>
        <strain evidence="56 98">N18-0707</strain>
    </source>
</reference>
<accession>A0A0B8QZF3</accession>
<dbReference type="OMA" id="VTDYLWH"/>
<evidence type="ECO:0000313" key="30">
    <source>
        <dbReference type="EMBL" id="EAG6169650.1"/>
    </source>
</evidence>
<evidence type="ECO:0000313" key="102">
    <source>
        <dbReference type="Proteomes" id="UP000840197"/>
    </source>
</evidence>
<dbReference type="EMBL" id="AABATR010000008">
    <property type="protein sequence ID" value="EAG1894630.1"/>
    <property type="molecule type" value="Genomic_DNA"/>
</dbReference>
<reference evidence="49" key="10">
    <citation type="submission" date="2020-01" db="EMBL/GenBank/DDBJ databases">
        <authorList>
            <consortium name="NCBI Pathogen Detection Project"/>
        </authorList>
    </citation>
    <scope>NUCLEOTIDE SEQUENCE</scope>
    <source>
        <strain evidence="48">09CEB371LM</strain>
        <strain evidence="54">2017-325981-023-01</strain>
        <strain evidence="50">CFIAFB20100120</strain>
        <strain evidence="49">CFIAFB20130012</strain>
        <strain evidence="52">CFIAFB20170037</strain>
        <strain evidence="51">CFIAFB20170045</strain>
        <strain evidence="53">DMG1500109</strain>
    </source>
</reference>
<dbReference type="PROSITE" id="PS50928">
    <property type="entry name" value="ABC_TM1"/>
    <property type="match status" value="1"/>
</dbReference>
<dbReference type="InterPro" id="IPR000515">
    <property type="entry name" value="MetI-like"/>
</dbReference>
<evidence type="ECO:0000313" key="87">
    <source>
        <dbReference type="Proteomes" id="UP000478682"/>
    </source>
</evidence>
<dbReference type="SUPFAM" id="SSF161098">
    <property type="entry name" value="MetI-like"/>
    <property type="match status" value="1"/>
</dbReference>
<evidence type="ECO:0000313" key="60">
    <source>
        <dbReference type="Proteomes" id="UP000272537"/>
    </source>
</evidence>
<dbReference type="EMBL" id="AALEDS010000005">
    <property type="protein sequence ID" value="ECY6544191.1"/>
    <property type="molecule type" value="Genomic_DNA"/>
</dbReference>
<dbReference type="Proteomes" id="UP000852906">
    <property type="component" value="Unassembled WGS sequence"/>
</dbReference>
<evidence type="ECO:0000313" key="71">
    <source>
        <dbReference type="Proteomes" id="UP000364988"/>
    </source>
</evidence>
<evidence type="ECO:0000313" key="41">
    <source>
        <dbReference type="EMBL" id="ECX6924818.1"/>
    </source>
</evidence>
<dbReference type="EMBL" id="AAAREG010000003">
    <property type="protein sequence ID" value="EAE2353714.1"/>
    <property type="molecule type" value="Genomic_DNA"/>
</dbReference>
<dbReference type="Proteomes" id="UP000350032">
    <property type="component" value="Unassembled WGS sequence"/>
</dbReference>
<dbReference type="KEGG" id="lmv:Y193_04510"/>
<evidence type="ECO:0000313" key="31">
    <source>
        <dbReference type="EMBL" id="EAG9386276.1"/>
    </source>
</evidence>
<dbReference type="Proteomes" id="UP000364988">
    <property type="component" value="Unassembled WGS sequence"/>
</dbReference>
<evidence type="ECO:0000313" key="85">
    <source>
        <dbReference type="Proteomes" id="UP000467347"/>
    </source>
</evidence>
<dbReference type="EMBL" id="AANPAU010000008">
    <property type="protein sequence ID" value="EDP8514901.1"/>
    <property type="molecule type" value="Genomic_DNA"/>
</dbReference>
<evidence type="ECO:0000256" key="5">
    <source>
        <dbReference type="ARBA" id="ARBA00022989"/>
    </source>
</evidence>
<dbReference type="EMBL" id="AANEHK010000005">
    <property type="protein sequence ID" value="EDO0985869.1"/>
    <property type="molecule type" value="Genomic_DNA"/>
</dbReference>
<evidence type="ECO:0000313" key="97">
    <source>
        <dbReference type="Proteomes" id="UP000540117"/>
    </source>
</evidence>
<feature type="transmembrane region" description="Helical" evidence="8">
    <location>
        <begin position="9"/>
        <end position="30"/>
    </location>
</feature>
<dbReference type="Proteomes" id="UP000344343">
    <property type="component" value="Unassembled WGS sequence"/>
</dbReference>
<evidence type="ECO:0000313" key="101">
    <source>
        <dbReference type="Proteomes" id="UP000566721"/>
    </source>
</evidence>
<dbReference type="EMBL" id="AABGUK010000002">
    <property type="protein sequence ID" value="EAH4241863.1"/>
    <property type="molecule type" value="Genomic_DNA"/>
</dbReference>
<evidence type="ECO:0000313" key="11">
    <source>
        <dbReference type="EMBL" id="EAC5551660.1"/>
    </source>
</evidence>
<dbReference type="EMBL" id="DAAJZA010000006">
    <property type="protein sequence ID" value="HAC1755306.1"/>
    <property type="molecule type" value="Genomic_DNA"/>
</dbReference>
<dbReference type="EMBL" id="AABAWE010000003">
    <property type="protein sequence ID" value="EAG2087197.1"/>
    <property type="molecule type" value="Genomic_DNA"/>
</dbReference>
<comment type="subcellular location">
    <subcellularLocation>
        <location evidence="1 8">Cell membrane</location>
        <topology evidence="1 8">Multi-pass membrane protein</topology>
    </subcellularLocation>
</comment>
<dbReference type="Proteomes" id="UP000423131">
    <property type="component" value="Unassembled WGS sequence"/>
</dbReference>
<evidence type="ECO:0000313" key="100">
    <source>
        <dbReference type="Proteomes" id="UP000549379"/>
    </source>
</evidence>
<dbReference type="EMBL" id="AABEKY010000001">
    <property type="protein sequence ID" value="EAG9386276.1"/>
    <property type="molecule type" value="Genomic_DNA"/>
</dbReference>
<evidence type="ECO:0000313" key="24">
    <source>
        <dbReference type="EMBL" id="EAG2087197.1"/>
    </source>
</evidence>
<evidence type="ECO:0000313" key="54">
    <source>
        <dbReference type="EMBL" id="HAJ9592828.1"/>
    </source>
</evidence>
<evidence type="ECO:0000313" key="22">
    <source>
        <dbReference type="EMBL" id="EAG0868006.1"/>
    </source>
</evidence>
<evidence type="ECO:0000313" key="58">
    <source>
        <dbReference type="EMBL" id="RKA07614.1"/>
    </source>
</evidence>
<evidence type="ECO:0000313" key="88">
    <source>
        <dbReference type="Proteomes" id="UP000478704"/>
    </source>
</evidence>
<evidence type="ECO:0000256" key="4">
    <source>
        <dbReference type="ARBA" id="ARBA00022692"/>
    </source>
</evidence>
<evidence type="ECO:0000313" key="49">
    <source>
        <dbReference type="EMBL" id="HAB8398734.1"/>
    </source>
</evidence>
<evidence type="ECO:0000313" key="67">
    <source>
        <dbReference type="Proteomes" id="UP000345329"/>
    </source>
</evidence>
<dbReference type="EMBL" id="AABFVG010000004">
    <property type="protein sequence ID" value="EAH2281958.1"/>
    <property type="molecule type" value="Genomic_DNA"/>
</dbReference>
<evidence type="ECO:0000313" key="76">
    <source>
        <dbReference type="Proteomes" id="UP000389283"/>
    </source>
</evidence>
<evidence type="ECO:0000313" key="35">
    <source>
        <dbReference type="EMBL" id="EAH4241863.1"/>
    </source>
</evidence>
<dbReference type="Proteomes" id="UP000410967">
    <property type="component" value="Unassembled WGS sequence"/>
</dbReference>
<evidence type="ECO:0000259" key="9">
    <source>
        <dbReference type="PROSITE" id="PS50928"/>
    </source>
</evidence>
<dbReference type="EMBL" id="AAAJWF010000002">
    <property type="protein sequence ID" value="EAC7479892.1"/>
    <property type="molecule type" value="Genomic_DNA"/>
</dbReference>
<evidence type="ECO:0000313" key="95">
    <source>
        <dbReference type="Proteomes" id="UP000530452"/>
    </source>
</evidence>
<evidence type="ECO:0000313" key="84">
    <source>
        <dbReference type="Proteomes" id="UP000460224"/>
    </source>
</evidence>
<dbReference type="EMBL" id="AAIAJJ010000003">
    <property type="protein sequence ID" value="ECC1556670.1"/>
    <property type="molecule type" value="Genomic_DNA"/>
</dbReference>
<evidence type="ECO:0000313" key="66">
    <source>
        <dbReference type="Proteomes" id="UP000344343"/>
    </source>
</evidence>
<gene>
    <name evidence="58" type="primary">oppb</name>
    <name evidence="22" type="ORF">A8L61_12015</name>
    <name evidence="10" type="ORF">ABZ57_08055</name>
    <name evidence="57" type="ORF">AJL21_07575</name>
    <name evidence="19" type="ORF">ART25_03640</name>
    <name evidence="11" type="ORF">ARY78_14605</name>
    <name evidence="26" type="ORF">B1N52_09310</name>
    <name evidence="25" type="ORF">B1S26_05485</name>
    <name evidence="27" type="ORF">B5K54_14760</name>
    <name evidence="23" type="ORF">BB997_13585</name>
    <name evidence="41" type="ORF">BCZ19_09095</name>
    <name evidence="24" type="ORF">BCZ21_08000</name>
    <name evidence="29" type="ORF">CA369_06415</name>
    <name evidence="28" type="ORF">CAV64_07970</name>
    <name evidence="31" type="ORF">CW845_02060</name>
    <name evidence="33" type="ORF">D4920_07730</name>
    <name evidence="32" type="ORF">D4B11_06360</name>
    <name evidence="34" type="ORF">D5N24_07075</name>
    <name evidence="36" type="ORF">D7104_10900</name>
    <name evidence="55" type="ORF">DCK61_07415</name>
    <name evidence="30" type="ORF">DCT16_09670</name>
    <name evidence="13" type="ORF">DQ70_04260</name>
    <name evidence="12" type="ORF">DU018_14995</name>
    <name evidence="58" type="ORF">DYZ80_01983</name>
    <name evidence="21" type="ORF">E1W56_08500</name>
    <name evidence="35" type="ORF">E5F58_07570</name>
    <name evidence="18" type="ORF">EX365_05230</name>
    <name evidence="17" type="ORF">EXZ73_11085</name>
    <name evidence="42" type="ORF">F6436_07615</name>
    <name evidence="43" type="ORF">F6515_15240</name>
    <name evidence="37" type="ORF">FA835_12105</name>
    <name evidence="39" type="ORF">FLQ97_06455</name>
    <name evidence="38" type="ORF">FLR03_08205</name>
    <name evidence="40" type="ORF">FNX40_07590</name>
    <name evidence="46" type="ORF">FV747_07680</name>
    <name evidence="59" type="ORF">FZW98_11715</name>
    <name evidence="47" type="ORF">G3O21_002339</name>
    <name evidence="48" type="ORF">GHH22_02165</name>
    <name evidence="53" type="ORF">GI949_10045</name>
    <name evidence="45" type="ORF">GJW51_10320</name>
    <name evidence="44" type="ORF">GQG13_10015</name>
    <name evidence="49" type="ORF">GYR60_09420</name>
    <name evidence="50" type="ORF">GYS09_13570</name>
    <name evidence="51" type="ORF">GYX23_11500</name>
    <name evidence="52" type="ORF">GYY14_13810</name>
    <name evidence="54" type="ORF">HQN34_001020</name>
    <name evidence="56" type="ORF">HZJ64_11695</name>
    <name evidence="14" type="ORF">KV70_10000</name>
    <name evidence="15" type="ORF">QD52_09950</name>
    <name evidence="16" type="ORF">UI29_09970</name>
    <name evidence="20" type="ORF">Y261_05055</name>
</gene>
<dbReference type="EMBL" id="AABBAW010000004">
    <property type="protein sequence ID" value="EAG2515355.1"/>
    <property type="molecule type" value="Genomic_DNA"/>
</dbReference>
<dbReference type="Proteomes" id="UP000566721">
    <property type="component" value="Unassembled WGS sequence"/>
</dbReference>
<dbReference type="Proteomes" id="UP000365297">
    <property type="component" value="Unassembled WGS sequence"/>
</dbReference>
<evidence type="ECO:0000313" key="73">
    <source>
        <dbReference type="Proteomes" id="UP000368512"/>
    </source>
</evidence>
<evidence type="ECO:0000313" key="53">
    <source>
        <dbReference type="EMBL" id="HAC1755306.1"/>
    </source>
</evidence>
<keyword evidence="3" id="KW-1003">Cell membrane</keyword>
<dbReference type="Proteomes" id="UP000481141">
    <property type="component" value="Unassembled WGS sequence"/>
</dbReference>
<dbReference type="PANTHER" id="PTHR43163">
    <property type="entry name" value="DIPEPTIDE TRANSPORT SYSTEM PERMEASE PROTEIN DPPB-RELATED"/>
    <property type="match status" value="1"/>
</dbReference>
<dbReference type="EMBL" id="QDAY01000002">
    <property type="protein sequence ID" value="KAA9450538.1"/>
    <property type="molecule type" value="Genomic_DNA"/>
</dbReference>
<evidence type="ECO:0000313" key="42">
    <source>
        <dbReference type="EMBL" id="ECY6544191.1"/>
    </source>
</evidence>
<dbReference type="Proteomes" id="UP000478682">
    <property type="component" value="Unassembled WGS sequence"/>
</dbReference>
<evidence type="ECO:0000313" key="10">
    <source>
        <dbReference type="EMBL" id="EAC4552432.1"/>
    </source>
</evidence>
<dbReference type="Proteomes" id="UP000530452">
    <property type="component" value="Unassembled WGS sequence"/>
</dbReference>
<dbReference type="Proteomes" id="UP000460224">
    <property type="component" value="Unassembled WGS sequence"/>
</dbReference>
<dbReference type="EMBL" id="DAAJCS010000008">
    <property type="protein sequence ID" value="HAC0013615.1"/>
    <property type="molecule type" value="Genomic_DNA"/>
</dbReference>
<evidence type="ECO:0000313" key="77">
    <source>
        <dbReference type="Proteomes" id="UP000393182"/>
    </source>
</evidence>
<dbReference type="Proteomes" id="UP000336166">
    <property type="component" value="Unassembled WGS sequence"/>
</dbReference>
<dbReference type="Proteomes" id="UP000379076">
    <property type="component" value="Unassembled WGS sequence"/>
</dbReference>
<evidence type="ECO:0000313" key="21">
    <source>
        <dbReference type="EMBL" id="EAE4942072.1"/>
    </source>
</evidence>
<evidence type="ECO:0000313" key="81">
    <source>
        <dbReference type="Proteomes" id="UP000423131"/>
    </source>
</evidence>
<dbReference type="Proteomes" id="UP000376505">
    <property type="component" value="Unassembled WGS sequence"/>
</dbReference>
<dbReference type="Proteomes" id="UP000544530">
    <property type="component" value="Unassembled WGS sequence"/>
</dbReference>
<evidence type="ECO:0000313" key="45">
    <source>
        <dbReference type="EMBL" id="EDN9837053.1"/>
    </source>
</evidence>
<sequence>MVKYTLKRVLYMLITLFIIASVTFVLMKFLPGTPYRNQEKLSDEQIHMMNEKYGLNDSIPVQYLNYMTGLVKGDLGVSFQLDNRPVSEILSALIGPSVQLALEAMAFGVIFGILLGVIAAMYQNRWPDYTSTFIAILGKSVPSFVFATVLQYWLGAKLQIFPVAGWGTFADTILPAFALAMFPLATAARFMRTELIDVFASDYVLLAKAKGNSRTEVAVKHAIRNALIPLITVLGPLSVALMTGSLVIENIYSIPGIGSQFVSSIQTNDYPVIMGTTILFAVMLVFVILVVDILYGLIDPRIRVSGGRK</sequence>
<dbReference type="EMBL" id="AAANYN010000016">
    <property type="protein sequence ID" value="EAD5774834.1"/>
    <property type="molecule type" value="Genomic_DNA"/>
</dbReference>
<dbReference type="EMBL" id="AABBHO010000069">
    <property type="protein sequence ID" value="EAG2998553.1"/>
    <property type="molecule type" value="Genomic_DNA"/>
</dbReference>
<dbReference type="EMBL" id="AAAQQZ010000002">
    <property type="protein sequence ID" value="EAE1338003.1"/>
    <property type="molecule type" value="Genomic_DNA"/>
</dbReference>
<evidence type="ECO:0000313" key="27">
    <source>
        <dbReference type="EMBL" id="EAG2998553.1"/>
    </source>
</evidence>
<dbReference type="EMBL" id="AAAIXK010000009">
    <property type="protein sequence ID" value="EAC5551660.1"/>
    <property type="molecule type" value="Genomic_DNA"/>
</dbReference>
<evidence type="ECO:0000313" key="91">
    <source>
        <dbReference type="Proteomes" id="UP000522199"/>
    </source>
</evidence>
<dbReference type="Proteomes" id="UP000525850">
    <property type="component" value="Unassembled WGS sequence"/>
</dbReference>
<reference evidence="57 106" key="1">
    <citation type="submission" date="2016-09" db="EMBL/GenBank/DDBJ databases">
        <title>100K Listeria isolates.</title>
        <authorList>
            <person name="Chen P."/>
            <person name="Weimer B.C."/>
            <person name="Kong N."/>
            <person name="Huang B."/>
        </authorList>
    </citation>
    <scope>NUCLEOTIDE SEQUENCE [LARGE SCALE GENOMIC DNA]</scope>
    <source>
        <strain evidence="57 106">BCW_2383</strain>
    </source>
</reference>
<evidence type="ECO:0000313" key="103">
    <source>
        <dbReference type="Proteomes" id="UP000841146"/>
    </source>
</evidence>
<reference evidence="55 84" key="4">
    <citation type="submission" date="2018-04" db="EMBL/GenBank/DDBJ databases">
        <title>Genome Analysis of a Prevalent Clone of Listeria monocytogenes Sequence Type 87 in China.</title>
        <authorList>
            <person name="Wang Y."/>
        </authorList>
    </citation>
    <scope>NUCLEOTIDE SEQUENCE [LARGE SCALE GENOMIC DNA]</scope>
    <source>
        <strain evidence="55 84">ICDC_LM1523</strain>
    </source>
</reference>
<dbReference type="NCBIfam" id="NF045471">
    <property type="entry name" value="Opp3B"/>
    <property type="match status" value="1"/>
</dbReference>
<evidence type="ECO:0000313" key="15">
    <source>
        <dbReference type="EMBL" id="EAD1185392.1"/>
    </source>
</evidence>
<evidence type="ECO:0000313" key="32">
    <source>
        <dbReference type="EMBL" id="EAG9519387.1"/>
    </source>
</evidence>
<evidence type="ECO:0000256" key="3">
    <source>
        <dbReference type="ARBA" id="ARBA00022475"/>
    </source>
</evidence>
<evidence type="ECO:0000256" key="6">
    <source>
        <dbReference type="ARBA" id="ARBA00023016"/>
    </source>
</evidence>
<evidence type="ECO:0000313" key="105">
    <source>
        <dbReference type="Proteomes" id="UP000844415"/>
    </source>
</evidence>
<dbReference type="Proteomes" id="UP000533021">
    <property type="component" value="Unassembled WGS sequence"/>
</dbReference>
<dbReference type="GO" id="GO:0055085">
    <property type="term" value="P:transmembrane transport"/>
    <property type="evidence" value="ECO:0007669"/>
    <property type="project" value="InterPro"/>
</dbReference>
<dbReference type="EMBL" id="AABBYJ010000004">
    <property type="protein sequence ID" value="EAG4331183.1"/>
    <property type="molecule type" value="Genomic_DNA"/>
</dbReference>
<dbReference type="Proteomes" id="UP000841146">
    <property type="component" value="Unassembled WGS sequence"/>
</dbReference>
<dbReference type="Proteomes" id="UP000337746">
    <property type="component" value="Unassembled WGS sequence"/>
</dbReference>
<evidence type="ECO:0000313" key="92">
    <source>
        <dbReference type="Proteomes" id="UP000525850"/>
    </source>
</evidence>
<dbReference type="EMBL" id="AANCRK010000004">
    <property type="protein sequence ID" value="EDN7715458.1"/>
    <property type="molecule type" value="Genomic_DNA"/>
</dbReference>
<evidence type="ECO:0000313" key="26">
    <source>
        <dbReference type="EMBL" id="EAG2515355.1"/>
    </source>
</evidence>
<evidence type="ECO:0000313" key="16">
    <source>
        <dbReference type="EMBL" id="EAD3793090.1"/>
    </source>
</evidence>